<reference evidence="1" key="1">
    <citation type="journal article" date="2014" name="Genome Biol. Evol.">
        <title>Pangenome evidence for extensive interdomain horizontal transfer affecting lineage core and shell genes in uncultured planktonic thaumarchaeota and euryarchaeota.</title>
        <authorList>
            <person name="Deschamps P."/>
            <person name="Zivanovic Y."/>
            <person name="Moreira D."/>
            <person name="Rodriguez-Valera F."/>
            <person name="Lopez-Garcia P."/>
        </authorList>
    </citation>
    <scope>NUCLEOTIDE SEQUENCE</scope>
</reference>
<name>A0A075FJK4_9EURY</name>
<dbReference type="AlphaFoldDB" id="A0A075FJK4"/>
<keyword evidence="1" id="KW-0347">Helicase</keyword>
<organism evidence="1">
    <name type="scientific">uncultured marine group II/III euryarchaeote AD1000_12_B08</name>
    <dbReference type="NCBI Taxonomy" id="1457724"/>
    <lineage>
        <taxon>Archaea</taxon>
        <taxon>Methanobacteriati</taxon>
        <taxon>Methanobacteriota</taxon>
        <taxon>environmental samples</taxon>
    </lineage>
</organism>
<accession>A0A075FJK4</accession>
<evidence type="ECO:0000313" key="1">
    <source>
        <dbReference type="EMBL" id="AIE91499.1"/>
    </source>
</evidence>
<keyword evidence="1" id="KW-0547">Nucleotide-binding</keyword>
<keyword evidence="1" id="KW-0378">Hydrolase</keyword>
<sequence length="303" mass="33557">MKRFTRQPAIRLFAREYFESDLIEQGSGEYDPTFVITKLGAKVNRMMVAGLLERMERRDGDSGANYRGSIRDPTGLHMFNVGSFQPEIHAQVEELVAKFDQNEEPILLLAIGKASPYQTDDGGVFTGMRLEEFTTIDGEGYANWLVETADATLRRIDFFQKSGDLEPSADVYRKVGIADDLISGLITGRGHYSNIDPDVYMVGVLRALDYSEGNLSTISLQADSSKDESNDDSETSTEQIKEWISEYLLANNPGDGVPYDAIMNDLASKGISRSVGEATVDLLMEDGLVFEQSFGFLGHIDSN</sequence>
<dbReference type="GO" id="GO:0004386">
    <property type="term" value="F:helicase activity"/>
    <property type="evidence" value="ECO:0007669"/>
    <property type="project" value="UniProtKB-KW"/>
</dbReference>
<keyword evidence="1" id="KW-0067">ATP-binding</keyword>
<protein>
    <submittedName>
        <fullName evidence="1">Nucleic acid binding OB-fold tRNA/helicase-type protein</fullName>
    </submittedName>
</protein>
<proteinExistence type="predicted"/>
<dbReference type="EMBL" id="KF900340">
    <property type="protein sequence ID" value="AIE91499.1"/>
    <property type="molecule type" value="Genomic_DNA"/>
</dbReference>